<dbReference type="KEGG" id="daf:Desaf_3342"/>
<dbReference type="InterPro" id="IPR029058">
    <property type="entry name" value="AB_hydrolase_fold"/>
</dbReference>
<dbReference type="HOGENOM" id="CLU_020336_35_0_7"/>
<dbReference type="EMBL" id="CP003221">
    <property type="protein sequence ID" value="EGJ51631.1"/>
    <property type="molecule type" value="Genomic_DNA"/>
</dbReference>
<evidence type="ECO:0000313" key="3">
    <source>
        <dbReference type="Proteomes" id="UP000007844"/>
    </source>
</evidence>
<evidence type="ECO:0000313" key="2">
    <source>
        <dbReference type="EMBL" id="EGJ51631.1"/>
    </source>
</evidence>
<dbReference type="SUPFAM" id="SSF53474">
    <property type="entry name" value="alpha/beta-Hydrolases"/>
    <property type="match status" value="1"/>
</dbReference>
<dbReference type="Proteomes" id="UP000007844">
    <property type="component" value="Chromosome"/>
</dbReference>
<dbReference type="InterPro" id="IPR000073">
    <property type="entry name" value="AB_hydrolase_1"/>
</dbReference>
<sequence>MQTHHDKTARRRLRLYGGTELAYVTAGDASNPGLLLLHGYASSSRTFRDVIPALSRVACVVAPDLPGYGESDPLPEPSFAALSDAITELLRHLDIGQRFIYLHDWGAPVGLRIAMQSPELVSGLIIQNANAHRTGFAPQWEATFAYWSDPTQENKAKATTFLTFEGTRDQYTRDVPEEVVSKIKGEPWVEDWRVLNLPGRMEMQRTLLADYGNYVANFDAIGAYLKQRQPPALMVWGRHDAFFDIAETLSWMQDLPRMEAHILDGGHFLLETHAEPALTFMMDFIKQF</sequence>
<dbReference type="RefSeq" id="WP_014261251.1">
    <property type="nucleotide sequence ID" value="NC_016629.1"/>
</dbReference>
<dbReference type="PANTHER" id="PTHR42977:SF1">
    <property type="entry name" value="BLR6576 PROTEIN"/>
    <property type="match status" value="1"/>
</dbReference>
<feature type="domain" description="AB hydrolase-1" evidence="1">
    <location>
        <begin position="34"/>
        <end position="273"/>
    </location>
</feature>
<dbReference type="eggNOG" id="COG0596">
    <property type="taxonomic scope" value="Bacteria"/>
</dbReference>
<dbReference type="STRING" id="690850.Desaf_3342"/>
<dbReference type="AlphaFoldDB" id="F3Z489"/>
<dbReference type="Gene3D" id="3.40.50.1820">
    <property type="entry name" value="alpha/beta hydrolase"/>
    <property type="match status" value="1"/>
</dbReference>
<organism evidence="2 3">
    <name type="scientific">Desulfocurvibacter africanus subsp. africanus str. Walvis Bay</name>
    <dbReference type="NCBI Taxonomy" id="690850"/>
    <lineage>
        <taxon>Bacteria</taxon>
        <taxon>Pseudomonadati</taxon>
        <taxon>Thermodesulfobacteriota</taxon>
        <taxon>Desulfovibrionia</taxon>
        <taxon>Desulfovibrionales</taxon>
        <taxon>Desulfovibrionaceae</taxon>
        <taxon>Desulfocurvibacter</taxon>
    </lineage>
</organism>
<evidence type="ECO:0000259" key="1">
    <source>
        <dbReference type="Pfam" id="PF00561"/>
    </source>
</evidence>
<dbReference type="GO" id="GO:0004301">
    <property type="term" value="F:epoxide hydrolase activity"/>
    <property type="evidence" value="ECO:0007669"/>
    <property type="project" value="TreeGrafter"/>
</dbReference>
<dbReference type="InterPro" id="IPR051340">
    <property type="entry name" value="Haloalkane_dehalogenase"/>
</dbReference>
<accession>F3Z489</accession>
<proteinExistence type="predicted"/>
<reference evidence="2 3" key="1">
    <citation type="journal article" date="2011" name="J. Bacteriol.">
        <title>Genome sequence of the mercury-methylating and pleomorphic Desulfovibrio africanus Strain Walvis Bay.</title>
        <authorList>
            <person name="Brown S.D."/>
            <person name="Wall J.D."/>
            <person name="Kucken A.M."/>
            <person name="Gilmour C.C."/>
            <person name="Podar M."/>
            <person name="Brandt C.C."/>
            <person name="Teshima H."/>
            <person name="Detter J.C."/>
            <person name="Han C.S."/>
            <person name="Land M.L."/>
            <person name="Lucas S."/>
            <person name="Han J."/>
            <person name="Pennacchio L."/>
            <person name="Nolan M."/>
            <person name="Pitluck S."/>
            <person name="Woyke T."/>
            <person name="Goodwin L."/>
            <person name="Palumbo A.V."/>
            <person name="Elias D.A."/>
        </authorList>
    </citation>
    <scope>NUCLEOTIDE SEQUENCE [LARGE SCALE GENOMIC DNA]</scope>
    <source>
        <strain evidence="2 3">Walvis Bay</strain>
    </source>
</reference>
<name>F3Z489_DESAF</name>
<protein>
    <submittedName>
        <fullName evidence="2">Alpha/beta hydrolase fold protein</fullName>
    </submittedName>
</protein>
<dbReference type="PANTHER" id="PTHR42977">
    <property type="entry name" value="HYDROLASE-RELATED"/>
    <property type="match status" value="1"/>
</dbReference>
<gene>
    <name evidence="2" type="ORF">Desaf_3342</name>
</gene>
<keyword evidence="2" id="KW-0378">Hydrolase</keyword>
<dbReference type="Pfam" id="PF00561">
    <property type="entry name" value="Abhydrolase_1"/>
    <property type="match status" value="1"/>
</dbReference>
<keyword evidence="3" id="KW-1185">Reference proteome</keyword>